<dbReference type="Proteomes" id="UP000309992">
    <property type="component" value="Unassembled WGS sequence"/>
</dbReference>
<dbReference type="PANTHER" id="PTHR44688">
    <property type="entry name" value="DNA-BINDING TRANSCRIPTIONAL ACTIVATOR DEVR_DOSR"/>
    <property type="match status" value="1"/>
</dbReference>
<dbReference type="PANTHER" id="PTHR44688:SF16">
    <property type="entry name" value="DNA-BINDING TRANSCRIPTIONAL ACTIVATOR DEVR_DOSR"/>
    <property type="match status" value="1"/>
</dbReference>
<evidence type="ECO:0000256" key="3">
    <source>
        <dbReference type="ARBA" id="ARBA00023163"/>
    </source>
</evidence>
<dbReference type="EMBL" id="SWMS01000006">
    <property type="protein sequence ID" value="TKG71030.1"/>
    <property type="molecule type" value="Genomic_DNA"/>
</dbReference>
<evidence type="ECO:0000259" key="5">
    <source>
        <dbReference type="PROSITE" id="PS50043"/>
    </source>
</evidence>
<organism evidence="6 7">
    <name type="scientific">Prauserella endophytica</name>
    <dbReference type="NCBI Taxonomy" id="1592324"/>
    <lineage>
        <taxon>Bacteria</taxon>
        <taxon>Bacillati</taxon>
        <taxon>Actinomycetota</taxon>
        <taxon>Actinomycetes</taxon>
        <taxon>Pseudonocardiales</taxon>
        <taxon>Pseudonocardiaceae</taxon>
        <taxon>Prauserella</taxon>
        <taxon>Prauserella coralliicola group</taxon>
    </lineage>
</organism>
<keyword evidence="1" id="KW-0805">Transcription regulation</keyword>
<dbReference type="SMART" id="SM00421">
    <property type="entry name" value="HTH_LUXR"/>
    <property type="match status" value="1"/>
</dbReference>
<evidence type="ECO:0000256" key="2">
    <source>
        <dbReference type="ARBA" id="ARBA00023125"/>
    </source>
</evidence>
<reference evidence="6 7" key="1">
    <citation type="journal article" date="2015" name="Antonie Van Leeuwenhoek">
        <title>Prauserella endophytica sp. nov., an endophytic actinobacterium isolated from Tamarix taklamakanensis.</title>
        <authorList>
            <person name="Liu J.M."/>
            <person name="Habden X."/>
            <person name="Guo L."/>
            <person name="Tuo L."/>
            <person name="Jiang Z.K."/>
            <person name="Liu S.W."/>
            <person name="Liu X.F."/>
            <person name="Chen L."/>
            <person name="Li R.F."/>
            <person name="Zhang Y.Q."/>
            <person name="Sun C.H."/>
        </authorList>
    </citation>
    <scope>NUCLEOTIDE SEQUENCE [LARGE SCALE GENOMIC DNA]</scope>
    <source>
        <strain evidence="6 7">CGMCC 4.7182</strain>
    </source>
</reference>
<name>A0ABY2S588_9PSEU</name>
<dbReference type="InterPro" id="IPR000792">
    <property type="entry name" value="Tscrpt_reg_LuxR_C"/>
</dbReference>
<evidence type="ECO:0000313" key="7">
    <source>
        <dbReference type="Proteomes" id="UP000309992"/>
    </source>
</evidence>
<keyword evidence="2" id="KW-0238">DNA-binding</keyword>
<feature type="compositionally biased region" description="Basic and acidic residues" evidence="4">
    <location>
        <begin position="1"/>
        <end position="11"/>
    </location>
</feature>
<keyword evidence="7" id="KW-1185">Reference proteome</keyword>
<evidence type="ECO:0000313" key="6">
    <source>
        <dbReference type="EMBL" id="TKG71030.1"/>
    </source>
</evidence>
<comment type="caution">
    <text evidence="6">The sequence shown here is derived from an EMBL/GenBank/DDBJ whole genome shotgun (WGS) entry which is preliminary data.</text>
</comment>
<evidence type="ECO:0000256" key="1">
    <source>
        <dbReference type="ARBA" id="ARBA00023015"/>
    </source>
</evidence>
<dbReference type="PROSITE" id="PS50043">
    <property type="entry name" value="HTH_LUXR_2"/>
    <property type="match status" value="1"/>
</dbReference>
<accession>A0ABY2S588</accession>
<dbReference type="SUPFAM" id="SSF46894">
    <property type="entry name" value="C-terminal effector domain of the bipartite response regulators"/>
    <property type="match status" value="1"/>
</dbReference>
<proteinExistence type="predicted"/>
<dbReference type="Gene3D" id="1.10.10.10">
    <property type="entry name" value="Winged helix-like DNA-binding domain superfamily/Winged helix DNA-binding domain"/>
    <property type="match status" value="1"/>
</dbReference>
<protein>
    <submittedName>
        <fullName evidence="6">Helix-turn-helix transcriptional regulator</fullName>
    </submittedName>
</protein>
<feature type="domain" description="HTH luxR-type" evidence="5">
    <location>
        <begin position="69"/>
        <end position="134"/>
    </location>
</feature>
<evidence type="ECO:0000256" key="4">
    <source>
        <dbReference type="SAM" id="MobiDB-lite"/>
    </source>
</evidence>
<feature type="region of interest" description="Disordered" evidence="4">
    <location>
        <begin position="1"/>
        <end position="53"/>
    </location>
</feature>
<dbReference type="PRINTS" id="PR00038">
    <property type="entry name" value="HTHLUXR"/>
</dbReference>
<sequence length="138" mass="14224">MAAQGDHHRGGEGPPRSGRRGGSARHLRAQSGLSRRDDDSPEPPSGDACSSPGGFSTCRCFAARERPGPAPSLDGLTGRGREVLALVARGLSNQDTATGLGIGLRTAKTHVGRLLAKPGAHDRARLVVAAYQSGLARP</sequence>
<keyword evidence="3" id="KW-0804">Transcription</keyword>
<dbReference type="InterPro" id="IPR016032">
    <property type="entry name" value="Sig_transdc_resp-reg_C-effctor"/>
</dbReference>
<dbReference type="CDD" id="cd06170">
    <property type="entry name" value="LuxR_C_like"/>
    <property type="match status" value="1"/>
</dbReference>
<feature type="compositionally biased region" description="Basic residues" evidence="4">
    <location>
        <begin position="17"/>
        <end position="28"/>
    </location>
</feature>
<dbReference type="InterPro" id="IPR036388">
    <property type="entry name" value="WH-like_DNA-bd_sf"/>
</dbReference>
<dbReference type="Pfam" id="PF00196">
    <property type="entry name" value="GerE"/>
    <property type="match status" value="1"/>
</dbReference>
<gene>
    <name evidence="6" type="ORF">FCN18_12960</name>
</gene>